<dbReference type="EMBL" id="WTPW01000248">
    <property type="protein sequence ID" value="KAF0530565.1"/>
    <property type="molecule type" value="Genomic_DNA"/>
</dbReference>
<gene>
    <name evidence="7" type="ORF">F8M41_012123</name>
</gene>
<dbReference type="PANTHER" id="PTHR10652:SF0">
    <property type="entry name" value="ADENYLYL CYCLASE-ASSOCIATED PROTEIN"/>
    <property type="match status" value="1"/>
</dbReference>
<dbReference type="InterPro" id="IPR017901">
    <property type="entry name" value="C-CAP_CF_C-like"/>
</dbReference>
<evidence type="ECO:0000256" key="3">
    <source>
        <dbReference type="ARBA" id="ARBA00072052"/>
    </source>
</evidence>
<feature type="compositionally biased region" description="Pro residues" evidence="5">
    <location>
        <begin position="299"/>
        <end position="312"/>
    </location>
</feature>
<dbReference type="GO" id="GO:0019933">
    <property type="term" value="P:cAMP-mediated signaling"/>
    <property type="evidence" value="ECO:0007669"/>
    <property type="project" value="TreeGrafter"/>
</dbReference>
<evidence type="ECO:0000256" key="5">
    <source>
        <dbReference type="SAM" id="MobiDB-lite"/>
    </source>
</evidence>
<dbReference type="Pfam" id="PF01213">
    <property type="entry name" value="CAP_N-CM"/>
    <property type="match status" value="1"/>
</dbReference>
<feature type="region of interest" description="Disordered" evidence="5">
    <location>
        <begin position="272"/>
        <end position="325"/>
    </location>
</feature>
<dbReference type="InterPro" id="IPR016098">
    <property type="entry name" value="CAP/MinC_C"/>
</dbReference>
<dbReference type="InterPro" id="IPR018106">
    <property type="entry name" value="CAP_CS_N"/>
</dbReference>
<keyword evidence="8" id="KW-1185">Reference proteome</keyword>
<dbReference type="SUPFAM" id="SSF101278">
    <property type="entry name" value="N-terminal domain of adenylylcyclase associated protein, CAP"/>
    <property type="match status" value="1"/>
</dbReference>
<reference evidence="7 8" key="1">
    <citation type="journal article" date="2019" name="Environ. Microbiol.">
        <title>At the nexus of three kingdoms: the genome of the mycorrhizal fungus Gigaspora margarita provides insights into plant, endobacterial and fungal interactions.</title>
        <authorList>
            <person name="Venice F."/>
            <person name="Ghignone S."/>
            <person name="Salvioli di Fossalunga A."/>
            <person name="Amselem J."/>
            <person name="Novero M."/>
            <person name="Xianan X."/>
            <person name="Sedzielewska Toro K."/>
            <person name="Morin E."/>
            <person name="Lipzen A."/>
            <person name="Grigoriev I.V."/>
            <person name="Henrissat B."/>
            <person name="Martin F.M."/>
            <person name="Bonfante P."/>
        </authorList>
    </citation>
    <scope>NUCLEOTIDE SEQUENCE [LARGE SCALE GENOMIC DNA]</scope>
    <source>
        <strain evidence="7 8">BEG34</strain>
    </source>
</reference>
<dbReference type="PROSITE" id="PS51329">
    <property type="entry name" value="C_CAP_COFACTOR_C"/>
    <property type="match status" value="1"/>
</dbReference>
<feature type="domain" description="C-CAP/cofactor C-like" evidence="6">
    <location>
        <begin position="389"/>
        <end position="525"/>
    </location>
</feature>
<name>A0A8H4AT95_GIGMA</name>
<evidence type="ECO:0000313" key="8">
    <source>
        <dbReference type="Proteomes" id="UP000439903"/>
    </source>
</evidence>
<dbReference type="PANTHER" id="PTHR10652">
    <property type="entry name" value="ADENYLYL CYCLASE-ASSOCIATED PROTEIN"/>
    <property type="match status" value="1"/>
</dbReference>
<dbReference type="InterPro" id="IPR006599">
    <property type="entry name" value="CARP_motif"/>
</dbReference>
<dbReference type="InterPro" id="IPR013992">
    <property type="entry name" value="Adenylate_cyclase-assoc_CAP_N"/>
</dbReference>
<proteinExistence type="inferred from homology"/>
<organism evidence="7 8">
    <name type="scientific">Gigaspora margarita</name>
    <dbReference type="NCBI Taxonomy" id="4874"/>
    <lineage>
        <taxon>Eukaryota</taxon>
        <taxon>Fungi</taxon>
        <taxon>Fungi incertae sedis</taxon>
        <taxon>Mucoromycota</taxon>
        <taxon>Glomeromycotina</taxon>
        <taxon>Glomeromycetes</taxon>
        <taxon>Diversisporales</taxon>
        <taxon>Gigasporaceae</taxon>
        <taxon>Gigaspora</taxon>
    </lineage>
</organism>
<dbReference type="InterPro" id="IPR036222">
    <property type="entry name" value="CAP_N_sf"/>
</dbReference>
<evidence type="ECO:0000256" key="2">
    <source>
        <dbReference type="ARBA" id="ARBA00054756"/>
    </source>
</evidence>
<comment type="function">
    <text evidence="2">The N-terminal domain binds to adenylyl cyclase, thereby enabling adenylyl cyclase to be activated by upstream regulatory signals, such as Ras. The C-terminal domain is required for normal cellular morphology and growth control.</text>
</comment>
<dbReference type="Gene3D" id="2.160.20.70">
    <property type="match status" value="1"/>
</dbReference>
<sequence>MFVDISGARNDLRSRDPDIFLPLHQFYQLCVMAEFQLTALIKRLETATSRLEELATSGTSAVAVAGSLGSDSNGNQPTEPSNILAGNGTATETKFSVSLDAYDELIEGPLNNFIELSKSIGGIVQDQSHSVEDIFIAQRDFINISTQSTKPKTSDIVELFRPTQQALEKVCAHTENNRISPFNNHLKTVSEGIGVLSWVTFEETAEMEEKLLSTVKGLIESSQYYANRVIKEFKDKDRSHVDWANSYIHLLTGLQQYITKFHTHGLIWNPKGSKPETFIDRKPVGSKSTSSPTLSSVPGAPPPPPPPPPPPQILADDNPTNKSPADMSAVFKEINRGEDITSSLKKVDKSQMTHKNPNLRSGSTVSFTGVEKKGPTAPPKPASLSTKKPPKKEFDNNKWIIENYENDYNIVIEETAINHTVYIFGCKNSTISVKGKIKAVTLDSCQKTGLLVDSAVATVDIVNCKSFQLQIQGKVPVIAVDKTDSGQIYLSEECFDVEVFTAKSSSINIQMPTSDGDFEEKPIPEQLKCTIVNRKLVFVPVEHAG</sequence>
<dbReference type="Pfam" id="PF08603">
    <property type="entry name" value="CAP_C"/>
    <property type="match status" value="1"/>
</dbReference>
<dbReference type="GO" id="GO:0003779">
    <property type="term" value="F:actin binding"/>
    <property type="evidence" value="ECO:0007669"/>
    <property type="project" value="InterPro"/>
</dbReference>
<dbReference type="PROSITE" id="PS01088">
    <property type="entry name" value="CAP_1"/>
    <property type="match status" value="1"/>
</dbReference>
<dbReference type="OrthoDB" id="77251at2759"/>
<dbReference type="SMART" id="SM00673">
    <property type="entry name" value="CARP"/>
    <property type="match status" value="2"/>
</dbReference>
<dbReference type="Pfam" id="PF21938">
    <property type="entry name" value="CAP_N"/>
    <property type="match status" value="1"/>
</dbReference>
<comment type="caution">
    <text evidence="7">The sequence shown here is derived from an EMBL/GenBank/DDBJ whole genome shotgun (WGS) entry which is preliminary data.</text>
</comment>
<evidence type="ECO:0000256" key="4">
    <source>
        <dbReference type="RuleBase" id="RU000647"/>
    </source>
</evidence>
<feature type="region of interest" description="Disordered" evidence="5">
    <location>
        <begin position="341"/>
        <end position="392"/>
    </location>
</feature>
<feature type="compositionally biased region" description="Basic and acidic residues" evidence="5">
    <location>
        <begin position="273"/>
        <end position="283"/>
    </location>
</feature>
<dbReference type="FunFam" id="1.25.40.330:FF:000001">
    <property type="entry name" value="Adenylyl cyclase-associated protein"/>
    <property type="match status" value="1"/>
</dbReference>
<dbReference type="Gene3D" id="1.25.40.330">
    <property type="entry name" value="Adenylate cyclase-associated CAP, N-terminal domain"/>
    <property type="match status" value="1"/>
</dbReference>
<feature type="region of interest" description="Disordered" evidence="5">
    <location>
        <begin position="68"/>
        <end position="87"/>
    </location>
</feature>
<dbReference type="GO" id="GO:0007015">
    <property type="term" value="P:actin filament organization"/>
    <property type="evidence" value="ECO:0007669"/>
    <property type="project" value="TreeGrafter"/>
</dbReference>
<dbReference type="PROSITE" id="PS01089">
    <property type="entry name" value="CAP_2"/>
    <property type="match status" value="1"/>
</dbReference>
<dbReference type="InterPro" id="IPR028417">
    <property type="entry name" value="CAP_CS_C"/>
</dbReference>
<evidence type="ECO:0000313" key="7">
    <source>
        <dbReference type="EMBL" id="KAF0530565.1"/>
    </source>
</evidence>
<dbReference type="InterPro" id="IPR001837">
    <property type="entry name" value="Adenylate_cyclase-assoc_CAP"/>
</dbReference>
<evidence type="ECO:0000259" key="6">
    <source>
        <dbReference type="PROSITE" id="PS51329"/>
    </source>
</evidence>
<dbReference type="AlphaFoldDB" id="A0A8H4AT95"/>
<comment type="similarity">
    <text evidence="1 4">Belongs to the CAP family.</text>
</comment>
<feature type="compositionally biased region" description="Polar residues" evidence="5">
    <location>
        <begin position="69"/>
        <end position="81"/>
    </location>
</feature>
<feature type="compositionally biased region" description="Basic and acidic residues" evidence="5">
    <location>
        <begin position="341"/>
        <end position="351"/>
    </location>
</feature>
<feature type="compositionally biased region" description="Polar residues" evidence="5">
    <location>
        <begin position="353"/>
        <end position="367"/>
    </location>
</feature>
<protein>
    <recommendedName>
        <fullName evidence="3 4">Adenylyl cyclase-associated protein</fullName>
    </recommendedName>
</protein>
<evidence type="ECO:0000256" key="1">
    <source>
        <dbReference type="ARBA" id="ARBA00007659"/>
    </source>
</evidence>
<dbReference type="InterPro" id="IPR053950">
    <property type="entry name" value="CAP_N"/>
</dbReference>
<accession>A0A8H4AT95</accession>
<dbReference type="Proteomes" id="UP000439903">
    <property type="component" value="Unassembled WGS sequence"/>
</dbReference>
<dbReference type="SUPFAM" id="SSF69340">
    <property type="entry name" value="C-terminal domain of adenylylcyclase associated protein"/>
    <property type="match status" value="1"/>
</dbReference>
<dbReference type="GO" id="GO:0005737">
    <property type="term" value="C:cytoplasm"/>
    <property type="evidence" value="ECO:0007669"/>
    <property type="project" value="TreeGrafter"/>
</dbReference>
<feature type="compositionally biased region" description="Low complexity" evidence="5">
    <location>
        <begin position="285"/>
        <end position="298"/>
    </location>
</feature>
<dbReference type="GO" id="GO:0008179">
    <property type="term" value="F:adenylate cyclase binding"/>
    <property type="evidence" value="ECO:0007669"/>
    <property type="project" value="TreeGrafter"/>
</dbReference>
<dbReference type="InterPro" id="IPR013912">
    <property type="entry name" value="Adenylate_cyclase-assoc_CAP_C"/>
</dbReference>
<dbReference type="InterPro" id="IPR036223">
    <property type="entry name" value="CAP_C_sf"/>
</dbReference>